<keyword evidence="1" id="KW-1133">Transmembrane helix</keyword>
<feature type="transmembrane region" description="Helical" evidence="1">
    <location>
        <begin position="65"/>
        <end position="88"/>
    </location>
</feature>
<evidence type="ECO:0000256" key="1">
    <source>
        <dbReference type="SAM" id="Phobius"/>
    </source>
</evidence>
<proteinExistence type="predicted"/>
<accession>A0A812C8T6</accession>
<sequence length="182" mass="20927">MSLSMYILHFLFSLSNCFSFLIRSIHLGVISLISLSPSFCLFTSFSLFLPISLKPALFLFLSSDLFFAHIPLSVSFTFSPFTFIYFFLSVSFSMFLPKSLTLPLFIFHVSTVCVSSSLSLPLNEFLSLSLFLSFYLSFLYLFLPCNHSLCYFAYFHLSVSFSYSRFSLSLYNSPLLFYLSIF</sequence>
<feature type="transmembrane region" description="Helical" evidence="1">
    <location>
        <begin position="6"/>
        <end position="22"/>
    </location>
</feature>
<evidence type="ECO:0000313" key="2">
    <source>
        <dbReference type="EMBL" id="CAE1260451.1"/>
    </source>
</evidence>
<feature type="transmembrane region" description="Helical" evidence="1">
    <location>
        <begin position="100"/>
        <end position="119"/>
    </location>
</feature>
<feature type="transmembrane region" description="Helical" evidence="1">
    <location>
        <begin position="29"/>
        <end position="53"/>
    </location>
</feature>
<name>A0A812C8T6_ACAPH</name>
<comment type="caution">
    <text evidence="2">The sequence shown here is derived from an EMBL/GenBank/DDBJ whole genome shotgun (WGS) entry which is preliminary data.</text>
</comment>
<dbReference type="EMBL" id="CAHIKZ030001335">
    <property type="protein sequence ID" value="CAE1260451.1"/>
    <property type="molecule type" value="Genomic_DNA"/>
</dbReference>
<keyword evidence="3" id="KW-1185">Reference proteome</keyword>
<protein>
    <submittedName>
        <fullName evidence="2">Uncharacterized protein</fullName>
    </submittedName>
</protein>
<keyword evidence="1" id="KW-0472">Membrane</keyword>
<dbReference type="AlphaFoldDB" id="A0A812C8T6"/>
<organism evidence="2 3">
    <name type="scientific">Acanthosepion pharaonis</name>
    <name type="common">Pharaoh cuttlefish</name>
    <name type="synonym">Sepia pharaonis</name>
    <dbReference type="NCBI Taxonomy" id="158019"/>
    <lineage>
        <taxon>Eukaryota</taxon>
        <taxon>Metazoa</taxon>
        <taxon>Spiralia</taxon>
        <taxon>Lophotrochozoa</taxon>
        <taxon>Mollusca</taxon>
        <taxon>Cephalopoda</taxon>
        <taxon>Coleoidea</taxon>
        <taxon>Decapodiformes</taxon>
        <taxon>Sepiida</taxon>
        <taxon>Sepiina</taxon>
        <taxon>Sepiidae</taxon>
        <taxon>Acanthosepion</taxon>
    </lineage>
</organism>
<reference evidence="2" key="1">
    <citation type="submission" date="2021-01" db="EMBL/GenBank/DDBJ databases">
        <authorList>
            <person name="Li R."/>
            <person name="Bekaert M."/>
        </authorList>
    </citation>
    <scope>NUCLEOTIDE SEQUENCE</scope>
    <source>
        <strain evidence="2">Farmed</strain>
    </source>
</reference>
<evidence type="ECO:0000313" key="3">
    <source>
        <dbReference type="Proteomes" id="UP000597762"/>
    </source>
</evidence>
<keyword evidence="1" id="KW-0812">Transmembrane</keyword>
<dbReference type="Proteomes" id="UP000597762">
    <property type="component" value="Unassembled WGS sequence"/>
</dbReference>
<gene>
    <name evidence="2" type="ORF">SPHA_32204</name>
</gene>